<feature type="compositionally biased region" description="Polar residues" evidence="1">
    <location>
        <begin position="146"/>
        <end position="157"/>
    </location>
</feature>
<dbReference type="PaxDb" id="35128-Thaps25172"/>
<feature type="compositionally biased region" description="Basic and acidic residues" evidence="1">
    <location>
        <begin position="158"/>
        <end position="170"/>
    </location>
</feature>
<dbReference type="EMBL" id="DS999418">
    <property type="protein sequence ID" value="EED86819.1"/>
    <property type="molecule type" value="Genomic_DNA"/>
</dbReference>
<evidence type="ECO:0000313" key="4">
    <source>
        <dbReference type="Proteomes" id="UP000001449"/>
    </source>
</evidence>
<name>B8LCT0_THAPS</name>
<evidence type="ECO:0008006" key="5">
    <source>
        <dbReference type="Google" id="ProtNLM"/>
    </source>
</evidence>
<keyword evidence="2" id="KW-0472">Membrane</keyword>
<evidence type="ECO:0000256" key="1">
    <source>
        <dbReference type="SAM" id="MobiDB-lite"/>
    </source>
</evidence>
<keyword evidence="2" id="KW-0812">Transmembrane</keyword>
<organism evidence="3 4">
    <name type="scientific">Thalassiosira pseudonana</name>
    <name type="common">Marine diatom</name>
    <name type="synonym">Cyclotella nana</name>
    <dbReference type="NCBI Taxonomy" id="35128"/>
    <lineage>
        <taxon>Eukaryota</taxon>
        <taxon>Sar</taxon>
        <taxon>Stramenopiles</taxon>
        <taxon>Ochrophyta</taxon>
        <taxon>Bacillariophyta</taxon>
        <taxon>Coscinodiscophyceae</taxon>
        <taxon>Thalassiosirophycidae</taxon>
        <taxon>Thalassiosirales</taxon>
        <taxon>Thalassiosiraceae</taxon>
        <taxon>Thalassiosira</taxon>
    </lineage>
</organism>
<keyword evidence="2" id="KW-1133">Transmembrane helix</keyword>
<sequence>MSALHSTNERLKRHHRHRRISLLITVSFGAFLLVVVWVDAVKGVRDVYQLQSQQQHVTDGPNDHSDVFRERRDANSIDGVVEILMDLAQKAPSDLWNVFGMDASSSSDHGVDPFQLQALEKGECPWSSTDELPHWLPLRPLNSQSLSETYKSTNQSPDSKRNEKVHKEESAYDPSNHVIVWYEHISKSGGTTFCALANRNMLPSSVPKYHCMPSKGEKRDGRVGTWGNDELMEYSRSNQHNIVANEWDSFPIDKLQFSGRGDDTADEKDGPRLLFVTTLRDPADRLLSSYTFFAITTKNEQHSEPFGDWVKRLSRGATKLAQYNVGRLNHITWRYSGGELPPLPTKEDEQSKRGREVLKCQFPPPVTDESIWKPLFEQTVRTLSQFDLVVPTEYMTKNEGREALRELLGWEQYDFSQRKRRDSVEGERTTSYALTAGQGTVGSELAG</sequence>
<reference evidence="3 4" key="2">
    <citation type="journal article" date="2008" name="Nature">
        <title>The Phaeodactylum genome reveals the evolutionary history of diatom genomes.</title>
        <authorList>
            <person name="Bowler C."/>
            <person name="Allen A.E."/>
            <person name="Badger J.H."/>
            <person name="Grimwood J."/>
            <person name="Jabbari K."/>
            <person name="Kuo A."/>
            <person name="Maheswari U."/>
            <person name="Martens C."/>
            <person name="Maumus F."/>
            <person name="Otillar R.P."/>
            <person name="Rayko E."/>
            <person name="Salamov A."/>
            <person name="Vandepoele K."/>
            <person name="Beszteri B."/>
            <person name="Gruber A."/>
            <person name="Heijde M."/>
            <person name="Katinka M."/>
            <person name="Mock T."/>
            <person name="Valentin K."/>
            <person name="Verret F."/>
            <person name="Berges J.A."/>
            <person name="Brownlee C."/>
            <person name="Cadoret J.P."/>
            <person name="Chiovitti A."/>
            <person name="Choi C.J."/>
            <person name="Coesel S."/>
            <person name="De Martino A."/>
            <person name="Detter J.C."/>
            <person name="Durkin C."/>
            <person name="Falciatore A."/>
            <person name="Fournet J."/>
            <person name="Haruta M."/>
            <person name="Huysman M.J."/>
            <person name="Jenkins B.D."/>
            <person name="Jiroutova K."/>
            <person name="Jorgensen R.E."/>
            <person name="Joubert Y."/>
            <person name="Kaplan A."/>
            <person name="Kroger N."/>
            <person name="Kroth P.G."/>
            <person name="La Roche J."/>
            <person name="Lindquist E."/>
            <person name="Lommer M."/>
            <person name="Martin-Jezequel V."/>
            <person name="Lopez P.J."/>
            <person name="Lucas S."/>
            <person name="Mangogna M."/>
            <person name="McGinnis K."/>
            <person name="Medlin L.K."/>
            <person name="Montsant A."/>
            <person name="Oudot-Le Secq M.P."/>
            <person name="Napoli C."/>
            <person name="Obornik M."/>
            <person name="Parker M.S."/>
            <person name="Petit J.L."/>
            <person name="Porcel B.M."/>
            <person name="Poulsen N."/>
            <person name="Robison M."/>
            <person name="Rychlewski L."/>
            <person name="Rynearson T.A."/>
            <person name="Schmutz J."/>
            <person name="Shapiro H."/>
            <person name="Siaut M."/>
            <person name="Stanley M."/>
            <person name="Sussman M.R."/>
            <person name="Taylor A.R."/>
            <person name="Vardi A."/>
            <person name="von Dassow P."/>
            <person name="Vyverman W."/>
            <person name="Willis A."/>
            <person name="Wyrwicz L.S."/>
            <person name="Rokhsar D.S."/>
            <person name="Weissenbach J."/>
            <person name="Armbrust E.V."/>
            <person name="Green B.R."/>
            <person name="Van de Peer Y."/>
            <person name="Grigoriev I.V."/>
        </authorList>
    </citation>
    <scope>NUCLEOTIDE SEQUENCE [LARGE SCALE GENOMIC DNA]</scope>
    <source>
        <strain evidence="3 4">CCMP1335</strain>
    </source>
</reference>
<feature type="region of interest" description="Disordered" evidence="1">
    <location>
        <begin position="146"/>
        <end position="170"/>
    </location>
</feature>
<dbReference type="Proteomes" id="UP000001449">
    <property type="component" value="Chromosome 16"/>
</dbReference>
<dbReference type="RefSeq" id="XP_002296835.1">
    <property type="nucleotide sequence ID" value="XM_002296799.1"/>
</dbReference>
<dbReference type="Gene3D" id="3.40.50.300">
    <property type="entry name" value="P-loop containing nucleotide triphosphate hydrolases"/>
    <property type="match status" value="1"/>
</dbReference>
<dbReference type="GeneID" id="7442569"/>
<gene>
    <name evidence="3" type="ORF">THAPSDRAFT_25172</name>
</gene>
<protein>
    <recommendedName>
        <fullName evidence="5">Sulfotransferase domain-containing protein</fullName>
    </recommendedName>
</protein>
<evidence type="ECO:0000256" key="2">
    <source>
        <dbReference type="SAM" id="Phobius"/>
    </source>
</evidence>
<accession>B8LCT0</accession>
<proteinExistence type="predicted"/>
<dbReference type="KEGG" id="tps:THAPSDRAFT_25172"/>
<dbReference type="AlphaFoldDB" id="B8LCT0"/>
<dbReference type="HOGENOM" id="CLU_613252_0_0_1"/>
<dbReference type="InterPro" id="IPR027417">
    <property type="entry name" value="P-loop_NTPase"/>
</dbReference>
<dbReference type="SUPFAM" id="SSF52540">
    <property type="entry name" value="P-loop containing nucleoside triphosphate hydrolases"/>
    <property type="match status" value="1"/>
</dbReference>
<dbReference type="eggNOG" id="ENOG502S5JB">
    <property type="taxonomic scope" value="Eukaryota"/>
</dbReference>
<feature type="transmembrane region" description="Helical" evidence="2">
    <location>
        <begin position="20"/>
        <end position="38"/>
    </location>
</feature>
<keyword evidence="4" id="KW-1185">Reference proteome</keyword>
<reference evidence="3 4" key="1">
    <citation type="journal article" date="2004" name="Science">
        <title>The genome of the diatom Thalassiosira pseudonana: ecology, evolution, and metabolism.</title>
        <authorList>
            <person name="Armbrust E.V."/>
            <person name="Berges J.A."/>
            <person name="Bowler C."/>
            <person name="Green B.R."/>
            <person name="Martinez D."/>
            <person name="Putnam N.H."/>
            <person name="Zhou S."/>
            <person name="Allen A.E."/>
            <person name="Apt K.E."/>
            <person name="Bechner M."/>
            <person name="Brzezinski M.A."/>
            <person name="Chaal B.K."/>
            <person name="Chiovitti A."/>
            <person name="Davis A.K."/>
            <person name="Demarest M.S."/>
            <person name="Detter J.C."/>
            <person name="Glavina T."/>
            <person name="Goodstein D."/>
            <person name="Hadi M.Z."/>
            <person name="Hellsten U."/>
            <person name="Hildebrand M."/>
            <person name="Jenkins B.D."/>
            <person name="Jurka J."/>
            <person name="Kapitonov V.V."/>
            <person name="Kroger N."/>
            <person name="Lau W.W."/>
            <person name="Lane T.W."/>
            <person name="Larimer F.W."/>
            <person name="Lippmeier J.C."/>
            <person name="Lucas S."/>
            <person name="Medina M."/>
            <person name="Montsant A."/>
            <person name="Obornik M."/>
            <person name="Parker M.S."/>
            <person name="Palenik B."/>
            <person name="Pazour G.J."/>
            <person name="Richardson P.M."/>
            <person name="Rynearson T.A."/>
            <person name="Saito M.A."/>
            <person name="Schwartz D.C."/>
            <person name="Thamatrakoln K."/>
            <person name="Valentin K."/>
            <person name="Vardi A."/>
            <person name="Wilkerson F.P."/>
            <person name="Rokhsar D.S."/>
        </authorList>
    </citation>
    <scope>NUCLEOTIDE SEQUENCE [LARGE SCALE GENOMIC DNA]</scope>
    <source>
        <strain evidence="3 4">CCMP1335</strain>
    </source>
</reference>
<dbReference type="InParanoid" id="B8LCT0"/>
<evidence type="ECO:0000313" key="3">
    <source>
        <dbReference type="EMBL" id="EED86819.1"/>
    </source>
</evidence>